<evidence type="ECO:0000313" key="4">
    <source>
        <dbReference type="Proteomes" id="UP001380365"/>
    </source>
</evidence>
<dbReference type="Proteomes" id="UP001380365">
    <property type="component" value="Unassembled WGS sequence"/>
</dbReference>
<feature type="domain" description="Lysozyme inhibitor LprI-like N-terminal" evidence="2">
    <location>
        <begin position="100"/>
        <end position="181"/>
    </location>
</feature>
<feature type="chain" id="PRO_5045923191" evidence="1">
    <location>
        <begin position="31"/>
        <end position="189"/>
    </location>
</feature>
<reference evidence="3 4" key="1">
    <citation type="submission" date="2023-12" db="EMBL/GenBank/DDBJ databases">
        <title>Gut-associated functions are favored during microbiome assembly across C. elegans life.</title>
        <authorList>
            <person name="Zimmermann J."/>
        </authorList>
    </citation>
    <scope>NUCLEOTIDE SEQUENCE [LARGE SCALE GENOMIC DNA]</scope>
    <source>
        <strain evidence="3 4">JUb134</strain>
    </source>
</reference>
<proteinExistence type="predicted"/>
<dbReference type="InterPro" id="IPR009739">
    <property type="entry name" value="LprI-like_N"/>
</dbReference>
<protein>
    <submittedName>
        <fullName evidence="3">Lysozyme inhibitor LprI family protein</fullName>
    </submittedName>
</protein>
<dbReference type="PANTHER" id="PTHR39176:SF1">
    <property type="entry name" value="PERIPLASMIC PROTEIN"/>
    <property type="match status" value="1"/>
</dbReference>
<organism evidence="3 4">
    <name type="scientific">Sphingomonas molluscorum</name>
    <dbReference type="NCBI Taxonomy" id="418184"/>
    <lineage>
        <taxon>Bacteria</taxon>
        <taxon>Pseudomonadati</taxon>
        <taxon>Pseudomonadota</taxon>
        <taxon>Alphaproteobacteria</taxon>
        <taxon>Sphingomonadales</taxon>
        <taxon>Sphingomonadaceae</taxon>
        <taxon>Sphingomonas</taxon>
    </lineage>
</organism>
<dbReference type="EMBL" id="JBBGZA010000001">
    <property type="protein sequence ID" value="MEJ5093768.1"/>
    <property type="molecule type" value="Genomic_DNA"/>
</dbReference>
<evidence type="ECO:0000313" key="3">
    <source>
        <dbReference type="EMBL" id="MEJ5093768.1"/>
    </source>
</evidence>
<gene>
    <name evidence="3" type="ORF">WH159_04375</name>
</gene>
<dbReference type="Gene3D" id="1.20.1270.180">
    <property type="match status" value="1"/>
</dbReference>
<keyword evidence="4" id="KW-1185">Reference proteome</keyword>
<dbReference type="Pfam" id="PF07007">
    <property type="entry name" value="LprI"/>
    <property type="match status" value="1"/>
</dbReference>
<keyword evidence="1" id="KW-0732">Signal</keyword>
<evidence type="ECO:0000256" key="1">
    <source>
        <dbReference type="SAM" id="SignalP"/>
    </source>
</evidence>
<dbReference type="PANTHER" id="PTHR39176">
    <property type="entry name" value="PERIPLASMIC PROTEIN-RELATED"/>
    <property type="match status" value="1"/>
</dbReference>
<feature type="signal peptide" evidence="1">
    <location>
        <begin position="1"/>
        <end position="30"/>
    </location>
</feature>
<sequence length="189" mass="19671">MAMLSTPLPTRGFGLALILLATACNGGGTAAPDNAATEPVPEAMATVAPVPTATAPVASPEPTATALPQKLPALDITEADVEAQLSPALEACLNSGDAAKGVSVAMGACVRDELAVQDARLNAAYKSAMAKRGPAEQAKLRVEERAWIKRRDAECEEQRTGGTIDMVEVPMCLLHETVRRRITLQPMAG</sequence>
<evidence type="ECO:0000259" key="2">
    <source>
        <dbReference type="Pfam" id="PF07007"/>
    </source>
</evidence>
<comment type="caution">
    <text evidence="3">The sequence shown here is derived from an EMBL/GenBank/DDBJ whole genome shotgun (WGS) entry which is preliminary data.</text>
</comment>
<name>A0ABU8Q287_9SPHN</name>
<accession>A0ABU8Q287</accession>
<dbReference type="RefSeq" id="WP_132882338.1">
    <property type="nucleotide sequence ID" value="NZ_JBBGZA010000001.1"/>
</dbReference>